<dbReference type="Proteomes" id="UP000269396">
    <property type="component" value="Unassembled WGS sequence"/>
</dbReference>
<dbReference type="AlphaFoldDB" id="A0A183Q086"/>
<reference evidence="1 2" key="1">
    <citation type="submission" date="2018-11" db="EMBL/GenBank/DDBJ databases">
        <authorList>
            <consortium name="Pathogen Informatics"/>
        </authorList>
    </citation>
    <scope>NUCLEOTIDE SEQUENCE [LARGE SCALE GENOMIC DNA]</scope>
    <source>
        <strain>Denwood</strain>
        <strain evidence="2">Zambia</strain>
    </source>
</reference>
<dbReference type="EMBL" id="UZAL01043498">
    <property type="protein sequence ID" value="VDP81383.1"/>
    <property type="molecule type" value="Genomic_DNA"/>
</dbReference>
<sequence>MNTRVNPNKCLFFLSAFECPGYLVDSIGFKPDMKRLSQMANAPSPKDHTDLRLLVGALQQYYRLIPNCSRCDNYLSCILKSDSFNWDEEQESTKVH</sequence>
<dbReference type="Gene3D" id="3.30.70.270">
    <property type="match status" value="1"/>
</dbReference>
<evidence type="ECO:0000313" key="1">
    <source>
        <dbReference type="EMBL" id="VDP81383.1"/>
    </source>
</evidence>
<evidence type="ECO:0000313" key="2">
    <source>
        <dbReference type="Proteomes" id="UP000269396"/>
    </source>
</evidence>
<organism evidence="1 2">
    <name type="scientific">Schistosoma mattheei</name>
    <dbReference type="NCBI Taxonomy" id="31246"/>
    <lineage>
        <taxon>Eukaryota</taxon>
        <taxon>Metazoa</taxon>
        <taxon>Spiralia</taxon>
        <taxon>Lophotrochozoa</taxon>
        <taxon>Platyhelminthes</taxon>
        <taxon>Trematoda</taxon>
        <taxon>Digenea</taxon>
        <taxon>Strigeidida</taxon>
        <taxon>Schistosomatoidea</taxon>
        <taxon>Schistosomatidae</taxon>
        <taxon>Schistosoma</taxon>
    </lineage>
</organism>
<dbReference type="PANTHER" id="PTHR37984:SF5">
    <property type="entry name" value="PROTEIN NYNRIN-LIKE"/>
    <property type="match status" value="1"/>
</dbReference>
<accession>A0A183Q086</accession>
<protein>
    <submittedName>
        <fullName evidence="1">Uncharacterized protein</fullName>
    </submittedName>
</protein>
<dbReference type="InterPro" id="IPR043502">
    <property type="entry name" value="DNA/RNA_pol_sf"/>
</dbReference>
<dbReference type="SUPFAM" id="SSF56672">
    <property type="entry name" value="DNA/RNA polymerases"/>
    <property type="match status" value="1"/>
</dbReference>
<proteinExistence type="predicted"/>
<name>A0A183Q086_9TREM</name>
<dbReference type="InterPro" id="IPR050951">
    <property type="entry name" value="Retrovirus_Pol_polyprotein"/>
</dbReference>
<dbReference type="PANTHER" id="PTHR37984">
    <property type="entry name" value="PROTEIN CBG26694"/>
    <property type="match status" value="1"/>
</dbReference>
<keyword evidence="2" id="KW-1185">Reference proteome</keyword>
<dbReference type="STRING" id="31246.A0A183Q086"/>
<gene>
    <name evidence="1" type="ORF">SMTD_LOCUS20022</name>
</gene>
<dbReference type="InterPro" id="IPR043128">
    <property type="entry name" value="Rev_trsase/Diguanyl_cyclase"/>
</dbReference>